<name>A0ACB9QK35_9MYRT</name>
<gene>
    <name evidence="1" type="ORF">MLD38_022383</name>
</gene>
<evidence type="ECO:0000313" key="2">
    <source>
        <dbReference type="Proteomes" id="UP001057402"/>
    </source>
</evidence>
<reference evidence="2" key="1">
    <citation type="journal article" date="2023" name="Front. Plant Sci.">
        <title>Chromosomal-level genome assembly of Melastoma candidum provides insights into trichome evolution.</title>
        <authorList>
            <person name="Zhong Y."/>
            <person name="Wu W."/>
            <person name="Sun C."/>
            <person name="Zou P."/>
            <person name="Liu Y."/>
            <person name="Dai S."/>
            <person name="Zhou R."/>
        </authorList>
    </citation>
    <scope>NUCLEOTIDE SEQUENCE [LARGE SCALE GENOMIC DNA]</scope>
</reference>
<organism evidence="1 2">
    <name type="scientific">Melastoma candidum</name>
    <dbReference type="NCBI Taxonomy" id="119954"/>
    <lineage>
        <taxon>Eukaryota</taxon>
        <taxon>Viridiplantae</taxon>
        <taxon>Streptophyta</taxon>
        <taxon>Embryophyta</taxon>
        <taxon>Tracheophyta</taxon>
        <taxon>Spermatophyta</taxon>
        <taxon>Magnoliopsida</taxon>
        <taxon>eudicotyledons</taxon>
        <taxon>Gunneridae</taxon>
        <taxon>Pentapetalae</taxon>
        <taxon>rosids</taxon>
        <taxon>malvids</taxon>
        <taxon>Myrtales</taxon>
        <taxon>Melastomataceae</taxon>
        <taxon>Melastomatoideae</taxon>
        <taxon>Melastomateae</taxon>
        <taxon>Melastoma</taxon>
    </lineage>
</organism>
<evidence type="ECO:0000313" key="1">
    <source>
        <dbReference type="EMBL" id="KAI4366513.1"/>
    </source>
</evidence>
<proteinExistence type="predicted"/>
<keyword evidence="2" id="KW-1185">Reference proteome</keyword>
<sequence length="70" mass="8198">MLVIEKWRKGDGRCNGVELVNLFSTYQKKNLFSISRDLQNKKKLSSHSNYLILLCVDPIASPRRWMELSK</sequence>
<dbReference type="EMBL" id="CM042885">
    <property type="protein sequence ID" value="KAI4366513.1"/>
    <property type="molecule type" value="Genomic_DNA"/>
</dbReference>
<comment type="caution">
    <text evidence="1">The sequence shown here is derived from an EMBL/GenBank/DDBJ whole genome shotgun (WGS) entry which is preliminary data.</text>
</comment>
<dbReference type="Proteomes" id="UP001057402">
    <property type="component" value="Chromosome 6"/>
</dbReference>
<accession>A0ACB9QK35</accession>
<protein>
    <submittedName>
        <fullName evidence="1">Uncharacterized protein</fullName>
    </submittedName>
</protein>